<dbReference type="InterPro" id="IPR036271">
    <property type="entry name" value="Tet_transcr_reg_TetR-rel_C_sf"/>
</dbReference>
<dbReference type="PANTHER" id="PTHR30055">
    <property type="entry name" value="HTH-TYPE TRANSCRIPTIONAL REGULATOR RUTR"/>
    <property type="match status" value="1"/>
</dbReference>
<evidence type="ECO:0000313" key="6">
    <source>
        <dbReference type="EMBL" id="GAA0237547.1"/>
    </source>
</evidence>
<protein>
    <submittedName>
        <fullName evidence="6">TetR/AcrR family transcriptional regulator</fullName>
    </submittedName>
</protein>
<evidence type="ECO:0000256" key="4">
    <source>
        <dbReference type="PROSITE-ProRule" id="PRU00335"/>
    </source>
</evidence>
<evidence type="ECO:0000313" key="7">
    <source>
        <dbReference type="Proteomes" id="UP001500416"/>
    </source>
</evidence>
<evidence type="ECO:0000259" key="5">
    <source>
        <dbReference type="PROSITE" id="PS50977"/>
    </source>
</evidence>
<dbReference type="Proteomes" id="UP001500416">
    <property type="component" value="Unassembled WGS sequence"/>
</dbReference>
<comment type="caution">
    <text evidence="6">The sequence shown here is derived from an EMBL/GenBank/DDBJ whole genome shotgun (WGS) entry which is preliminary data.</text>
</comment>
<dbReference type="InterPro" id="IPR050109">
    <property type="entry name" value="HTH-type_TetR-like_transc_reg"/>
</dbReference>
<dbReference type="PRINTS" id="PR00455">
    <property type="entry name" value="HTHTETR"/>
</dbReference>
<dbReference type="PANTHER" id="PTHR30055:SF234">
    <property type="entry name" value="HTH-TYPE TRANSCRIPTIONAL REGULATOR BETI"/>
    <property type="match status" value="1"/>
</dbReference>
<keyword evidence="7" id="KW-1185">Reference proteome</keyword>
<dbReference type="InterPro" id="IPR001647">
    <property type="entry name" value="HTH_TetR"/>
</dbReference>
<keyword evidence="1" id="KW-0805">Transcription regulation</keyword>
<evidence type="ECO:0000256" key="3">
    <source>
        <dbReference type="ARBA" id="ARBA00023163"/>
    </source>
</evidence>
<dbReference type="SUPFAM" id="SSF48498">
    <property type="entry name" value="Tetracyclin repressor-like, C-terminal domain"/>
    <property type="match status" value="1"/>
</dbReference>
<keyword evidence="3" id="KW-0804">Transcription</keyword>
<dbReference type="InterPro" id="IPR041583">
    <property type="entry name" value="TetR_C_31"/>
</dbReference>
<dbReference type="RefSeq" id="WP_343935416.1">
    <property type="nucleotide sequence ID" value="NZ_BAAABU010000008.1"/>
</dbReference>
<dbReference type="InterPro" id="IPR009057">
    <property type="entry name" value="Homeodomain-like_sf"/>
</dbReference>
<dbReference type="PROSITE" id="PS50977">
    <property type="entry name" value="HTH_TETR_2"/>
    <property type="match status" value="1"/>
</dbReference>
<dbReference type="Gene3D" id="1.10.357.10">
    <property type="entry name" value="Tetracycline Repressor, domain 2"/>
    <property type="match status" value="1"/>
</dbReference>
<dbReference type="Pfam" id="PF00440">
    <property type="entry name" value="TetR_N"/>
    <property type="match status" value="1"/>
</dbReference>
<dbReference type="SUPFAM" id="SSF46689">
    <property type="entry name" value="Homeodomain-like"/>
    <property type="match status" value="1"/>
</dbReference>
<organism evidence="6 7">
    <name type="scientific">Saccharothrix mutabilis subsp. mutabilis</name>
    <dbReference type="NCBI Taxonomy" id="66855"/>
    <lineage>
        <taxon>Bacteria</taxon>
        <taxon>Bacillati</taxon>
        <taxon>Actinomycetota</taxon>
        <taxon>Actinomycetes</taxon>
        <taxon>Pseudonocardiales</taxon>
        <taxon>Pseudonocardiaceae</taxon>
        <taxon>Saccharothrix</taxon>
    </lineage>
</organism>
<sequence length="192" mass="20537">MTRPAETRQRIISAVLRIIGDDGVAGVTNRRIAQEAGVSLGSVTYHFATQQDLLRASLLHFVDCETRHFGQLARESQGECADLGHVVELVREVANTMPQDSERIAPYELYLHAGRDPELRDAASDCFAAYDKLAATVLTALGVPDAEKVAGAVVGLIMGMKLRALATGSGTDDLVDGLLMLVKGAAEPPRPD</sequence>
<feature type="DNA-binding region" description="H-T-H motif" evidence="4">
    <location>
        <begin position="28"/>
        <end position="47"/>
    </location>
</feature>
<keyword evidence="2 4" id="KW-0238">DNA-binding</keyword>
<evidence type="ECO:0000256" key="1">
    <source>
        <dbReference type="ARBA" id="ARBA00023015"/>
    </source>
</evidence>
<gene>
    <name evidence="6" type="ORF">GCM10010492_40790</name>
</gene>
<dbReference type="Pfam" id="PF17940">
    <property type="entry name" value="TetR_C_31"/>
    <property type="match status" value="1"/>
</dbReference>
<dbReference type="EMBL" id="BAAABU010000008">
    <property type="protein sequence ID" value="GAA0237547.1"/>
    <property type="molecule type" value="Genomic_DNA"/>
</dbReference>
<evidence type="ECO:0000256" key="2">
    <source>
        <dbReference type="ARBA" id="ARBA00023125"/>
    </source>
</evidence>
<accession>A0ABN0U3J5</accession>
<feature type="domain" description="HTH tetR-type" evidence="5">
    <location>
        <begin position="5"/>
        <end position="65"/>
    </location>
</feature>
<name>A0ABN0U3J5_9PSEU</name>
<reference evidence="6 7" key="1">
    <citation type="journal article" date="2019" name="Int. J. Syst. Evol. Microbiol.">
        <title>The Global Catalogue of Microorganisms (GCM) 10K type strain sequencing project: providing services to taxonomists for standard genome sequencing and annotation.</title>
        <authorList>
            <consortium name="The Broad Institute Genomics Platform"/>
            <consortium name="The Broad Institute Genome Sequencing Center for Infectious Disease"/>
            <person name="Wu L."/>
            <person name="Ma J."/>
        </authorList>
    </citation>
    <scope>NUCLEOTIDE SEQUENCE [LARGE SCALE GENOMIC DNA]</scope>
    <source>
        <strain evidence="6 7">JCM 3380</strain>
    </source>
</reference>
<proteinExistence type="predicted"/>